<gene>
    <name evidence="12" type="primary">murE</name>
    <name evidence="17" type="ORF">H8S45_06810</name>
</gene>
<dbReference type="InterPro" id="IPR004101">
    <property type="entry name" value="Mur_ligase_C"/>
</dbReference>
<keyword evidence="11 12" id="KW-0961">Cell wall biogenesis/degradation</keyword>
<evidence type="ECO:0000313" key="18">
    <source>
        <dbReference type="Proteomes" id="UP000606499"/>
    </source>
</evidence>
<dbReference type="PANTHER" id="PTHR23135">
    <property type="entry name" value="MUR LIGASE FAMILY MEMBER"/>
    <property type="match status" value="1"/>
</dbReference>
<feature type="domain" description="Mur ligase N-terminal catalytic" evidence="14">
    <location>
        <begin position="23"/>
        <end position="91"/>
    </location>
</feature>
<dbReference type="Pfam" id="PF01225">
    <property type="entry name" value="Mur_ligase"/>
    <property type="match status" value="1"/>
</dbReference>
<dbReference type="InterPro" id="IPR035911">
    <property type="entry name" value="MurE/MurF_N"/>
</dbReference>
<dbReference type="RefSeq" id="WP_054327160.1">
    <property type="nucleotide sequence ID" value="NZ_JACOPL010000005.1"/>
</dbReference>
<evidence type="ECO:0000313" key="17">
    <source>
        <dbReference type="EMBL" id="MBC5725168.1"/>
    </source>
</evidence>
<comment type="pathway">
    <text evidence="1 12 13">Cell wall biogenesis; peptidoglycan biosynthesis.</text>
</comment>
<dbReference type="PROSITE" id="PS01011">
    <property type="entry name" value="FOLYLPOLYGLU_SYNT_1"/>
    <property type="match status" value="1"/>
</dbReference>
<feature type="binding site" evidence="12">
    <location>
        <position position="176"/>
    </location>
    <ligand>
        <name>UDP-N-acetyl-alpha-D-muramoyl-L-alanyl-D-glutamate</name>
        <dbReference type="ChEBI" id="CHEBI:83900"/>
    </ligand>
</feature>
<keyword evidence="10 12" id="KW-0131">Cell cycle</keyword>
<feature type="binding site" evidence="12">
    <location>
        <begin position="149"/>
        <end position="150"/>
    </location>
    <ligand>
        <name>UDP-N-acetyl-alpha-D-muramoyl-L-alanyl-D-glutamate</name>
        <dbReference type="ChEBI" id="CHEBI:83900"/>
    </ligand>
</feature>
<dbReference type="InterPro" id="IPR000713">
    <property type="entry name" value="Mur_ligase_N"/>
</dbReference>
<evidence type="ECO:0000256" key="7">
    <source>
        <dbReference type="ARBA" id="ARBA00022840"/>
    </source>
</evidence>
<keyword evidence="5 12" id="KW-0132">Cell division</keyword>
<dbReference type="SUPFAM" id="SSF63418">
    <property type="entry name" value="MurE/MurF N-terminal domain"/>
    <property type="match status" value="1"/>
</dbReference>
<dbReference type="InterPro" id="IPR013221">
    <property type="entry name" value="Mur_ligase_cen"/>
</dbReference>
<evidence type="ECO:0000256" key="8">
    <source>
        <dbReference type="ARBA" id="ARBA00022960"/>
    </source>
</evidence>
<evidence type="ECO:0000256" key="6">
    <source>
        <dbReference type="ARBA" id="ARBA00022741"/>
    </source>
</evidence>
<dbReference type="SUPFAM" id="SSF53244">
    <property type="entry name" value="MurD-like peptide ligases, peptide-binding domain"/>
    <property type="match status" value="1"/>
</dbReference>
<dbReference type="PANTHER" id="PTHR23135:SF4">
    <property type="entry name" value="UDP-N-ACETYLMURAMOYL-L-ALANYL-D-GLUTAMATE--2,6-DIAMINOPIMELATE LIGASE MURE HOMOLOG, CHLOROPLASTIC"/>
    <property type="match status" value="1"/>
</dbReference>
<feature type="binding site" evidence="12">
    <location>
        <begin position="107"/>
        <end position="113"/>
    </location>
    <ligand>
        <name>ATP</name>
        <dbReference type="ChEBI" id="CHEBI:30616"/>
    </ligand>
</feature>
<dbReference type="EMBL" id="JACOPL010000005">
    <property type="protein sequence ID" value="MBC5725168.1"/>
    <property type="molecule type" value="Genomic_DNA"/>
</dbReference>
<evidence type="ECO:0000259" key="16">
    <source>
        <dbReference type="Pfam" id="PF08245"/>
    </source>
</evidence>
<evidence type="ECO:0000259" key="15">
    <source>
        <dbReference type="Pfam" id="PF02875"/>
    </source>
</evidence>
<dbReference type="GO" id="GO:0008360">
    <property type="term" value="P:regulation of cell shape"/>
    <property type="evidence" value="ECO:0007669"/>
    <property type="project" value="UniProtKB-KW"/>
</dbReference>
<dbReference type="NCBIfam" id="NF001126">
    <property type="entry name" value="PRK00139.1-4"/>
    <property type="match status" value="1"/>
</dbReference>
<dbReference type="Pfam" id="PF08245">
    <property type="entry name" value="Mur_ligase_M"/>
    <property type="match status" value="1"/>
</dbReference>
<comment type="PTM">
    <text evidence="12">Carboxylation is probably crucial for Mg(2+) binding and, consequently, for the gamma-phosphate positioning of ATP.</text>
</comment>
<dbReference type="AlphaFoldDB" id="A0A923LTT4"/>
<evidence type="ECO:0000256" key="9">
    <source>
        <dbReference type="ARBA" id="ARBA00022984"/>
    </source>
</evidence>
<comment type="cofactor">
    <cofactor evidence="12">
        <name>Mg(2+)</name>
        <dbReference type="ChEBI" id="CHEBI:18420"/>
    </cofactor>
</comment>
<dbReference type="Gene3D" id="3.40.1390.10">
    <property type="entry name" value="MurE/MurF, N-terminal domain"/>
    <property type="match status" value="1"/>
</dbReference>
<keyword evidence="9 12" id="KW-0573">Peptidoglycan synthesis</keyword>
<dbReference type="GO" id="GO:0009252">
    <property type="term" value="P:peptidoglycan biosynthetic process"/>
    <property type="evidence" value="ECO:0007669"/>
    <property type="project" value="UniProtKB-UniRule"/>
</dbReference>
<evidence type="ECO:0000256" key="13">
    <source>
        <dbReference type="RuleBase" id="RU004135"/>
    </source>
</evidence>
<feature type="binding site" evidence="12">
    <location>
        <position position="374"/>
    </location>
    <ligand>
        <name>meso-2,6-diaminopimelate</name>
        <dbReference type="ChEBI" id="CHEBI:57791"/>
    </ligand>
</feature>
<dbReference type="GO" id="GO:0000287">
    <property type="term" value="F:magnesium ion binding"/>
    <property type="evidence" value="ECO:0007669"/>
    <property type="project" value="UniProtKB-UniRule"/>
</dbReference>
<feature type="binding site" evidence="12">
    <location>
        <position position="184"/>
    </location>
    <ligand>
        <name>UDP-N-acetyl-alpha-D-muramoyl-L-alanyl-D-glutamate</name>
        <dbReference type="ChEBI" id="CHEBI:83900"/>
    </ligand>
</feature>
<dbReference type="NCBIfam" id="TIGR01085">
    <property type="entry name" value="murE"/>
    <property type="match status" value="1"/>
</dbReference>
<dbReference type="InterPro" id="IPR036565">
    <property type="entry name" value="Mur-like_cat_sf"/>
</dbReference>
<evidence type="ECO:0000256" key="3">
    <source>
        <dbReference type="ARBA" id="ARBA00022490"/>
    </source>
</evidence>
<dbReference type="InterPro" id="IPR018109">
    <property type="entry name" value="Folylpolyglutamate_synth_CS"/>
</dbReference>
<feature type="binding site" evidence="12">
    <location>
        <position position="454"/>
    </location>
    <ligand>
        <name>meso-2,6-diaminopimelate</name>
        <dbReference type="ChEBI" id="CHEBI:57791"/>
    </ligand>
</feature>
<dbReference type="InterPro" id="IPR036615">
    <property type="entry name" value="Mur_ligase_C_dom_sf"/>
</dbReference>
<dbReference type="GO" id="GO:0051301">
    <property type="term" value="P:cell division"/>
    <property type="evidence" value="ECO:0007669"/>
    <property type="project" value="UniProtKB-KW"/>
</dbReference>
<comment type="similarity">
    <text evidence="2 12">Belongs to the MurCDEF family. MurE subfamily.</text>
</comment>
<comment type="subcellular location">
    <subcellularLocation>
        <location evidence="12 13">Cytoplasm</location>
    </subcellularLocation>
</comment>
<keyword evidence="6 12" id="KW-0547">Nucleotide-binding</keyword>
<organism evidence="17 18">
    <name type="scientific">Agathobaculum faecis</name>
    <dbReference type="NCBI Taxonomy" id="2763013"/>
    <lineage>
        <taxon>Bacteria</taxon>
        <taxon>Bacillati</taxon>
        <taxon>Bacillota</taxon>
        <taxon>Clostridia</taxon>
        <taxon>Eubacteriales</taxon>
        <taxon>Butyricicoccaceae</taxon>
        <taxon>Agathobaculum</taxon>
    </lineage>
</organism>
<dbReference type="Gene3D" id="3.90.190.20">
    <property type="entry name" value="Mur ligase, C-terminal domain"/>
    <property type="match status" value="1"/>
</dbReference>
<feature type="binding site" evidence="12">
    <location>
        <begin position="398"/>
        <end position="401"/>
    </location>
    <ligand>
        <name>meso-2,6-diaminopimelate</name>
        <dbReference type="ChEBI" id="CHEBI:57791"/>
    </ligand>
</feature>
<dbReference type="EC" id="6.3.2.13" evidence="12"/>
<evidence type="ECO:0000256" key="4">
    <source>
        <dbReference type="ARBA" id="ARBA00022598"/>
    </source>
</evidence>
<keyword evidence="8 12" id="KW-0133">Cell shape</keyword>
<evidence type="ECO:0000256" key="5">
    <source>
        <dbReference type="ARBA" id="ARBA00022618"/>
    </source>
</evidence>
<dbReference type="NCBIfam" id="NF001124">
    <property type="entry name" value="PRK00139.1-2"/>
    <property type="match status" value="1"/>
</dbReference>
<comment type="caution">
    <text evidence="17">The sequence shown here is derived from an EMBL/GenBank/DDBJ whole genome shotgun (WGS) entry which is preliminary data.</text>
</comment>
<evidence type="ECO:0000256" key="2">
    <source>
        <dbReference type="ARBA" id="ARBA00005898"/>
    </source>
</evidence>
<accession>A0A923LTT4</accession>
<keyword evidence="3 12" id="KW-0963">Cytoplasm</keyword>
<comment type="catalytic activity">
    <reaction evidence="12">
        <text>UDP-N-acetyl-alpha-D-muramoyl-L-alanyl-D-glutamate + meso-2,6-diaminopimelate + ATP = UDP-N-acetyl-alpha-D-muramoyl-L-alanyl-gamma-D-glutamyl-meso-2,6-diaminopimelate + ADP + phosphate + H(+)</text>
        <dbReference type="Rhea" id="RHEA:23676"/>
        <dbReference type="ChEBI" id="CHEBI:15378"/>
        <dbReference type="ChEBI" id="CHEBI:30616"/>
        <dbReference type="ChEBI" id="CHEBI:43474"/>
        <dbReference type="ChEBI" id="CHEBI:57791"/>
        <dbReference type="ChEBI" id="CHEBI:83900"/>
        <dbReference type="ChEBI" id="CHEBI:83905"/>
        <dbReference type="ChEBI" id="CHEBI:456216"/>
        <dbReference type="EC" id="6.3.2.13"/>
    </reaction>
</comment>
<dbReference type="GO" id="GO:0005524">
    <property type="term" value="F:ATP binding"/>
    <property type="evidence" value="ECO:0007669"/>
    <property type="project" value="UniProtKB-UniRule"/>
</dbReference>
<comment type="function">
    <text evidence="12">Catalyzes the addition of meso-diaminopimelic acid to the nucleotide precursor UDP-N-acetylmuramoyl-L-alanyl-D-glutamate (UMAG) in the biosynthesis of bacterial cell-wall peptidoglycan.</text>
</comment>
<dbReference type="Proteomes" id="UP000606499">
    <property type="component" value="Unassembled WGS sequence"/>
</dbReference>
<sequence>MKLQELLAGVAVQSRTAAPELEIGEVRYDSRAVEKGDLFVAIRGYATDGHRYIEKALAQGAAAIVCEEAPAGAPAVVVENSRRALAEIAANRFGHPADSMVMLGVTGTNGKTTTTYLIKHILEQAGHTVGLIGTNQNLIGSEAIETERTTPESYELQALFARMRDAGCTHVIMEVSSHSLVLDRVHGIRFAVGAFTNLTQDHLDFHKTMEEYRRAKARLFAVSDRGVINLDDPAADAMLADALCPCLTFSCEKDAADLTARNIGLHADGVSFLANTRGELARVRLAIPGHFSVENALAALGIALQLDMPLADAAKALATATGVKGRVEVVPTDTDYTVLIDYAHSPDGVENVLRAVRGFAKGRVVALFGCGGDRDRTKRPKMGAIAAALSDFCIVTSDNPRTEEPQAIIDDILEGMKDTKTPTRVIVDRPEAIRWALAHARKEDIIVLMGKGHETYQEVNHVKHHMDEREIVADYFADRK</sequence>
<feature type="binding site" evidence="12">
    <location>
        <position position="450"/>
    </location>
    <ligand>
        <name>meso-2,6-diaminopimelate</name>
        <dbReference type="ChEBI" id="CHEBI:57791"/>
    </ligand>
</feature>
<dbReference type="HAMAP" id="MF_00208">
    <property type="entry name" value="MurE"/>
    <property type="match status" value="1"/>
</dbReference>
<dbReference type="InterPro" id="IPR005761">
    <property type="entry name" value="UDP-N-AcMur-Glu-dNH2Pim_ligase"/>
</dbReference>
<name>A0A923LTT4_9FIRM</name>
<feature type="modified residue" description="N6-carboxylysine" evidence="12">
    <location>
        <position position="216"/>
    </location>
</feature>
<keyword evidence="4 12" id="KW-0436">Ligase</keyword>
<keyword evidence="7 12" id="KW-0067">ATP-binding</keyword>
<evidence type="ECO:0000259" key="14">
    <source>
        <dbReference type="Pfam" id="PF01225"/>
    </source>
</evidence>
<keyword evidence="12" id="KW-0460">Magnesium</keyword>
<evidence type="ECO:0000256" key="11">
    <source>
        <dbReference type="ARBA" id="ARBA00023316"/>
    </source>
</evidence>
<proteinExistence type="inferred from homology"/>
<feature type="domain" description="Mur ligase C-terminal" evidence="15">
    <location>
        <begin position="325"/>
        <end position="452"/>
    </location>
</feature>
<dbReference type="Pfam" id="PF02875">
    <property type="entry name" value="Mur_ligase_C"/>
    <property type="match status" value="1"/>
</dbReference>
<dbReference type="GO" id="GO:0008765">
    <property type="term" value="F:UDP-N-acetylmuramoylalanyl-D-glutamate-2,6-diaminopimelate ligase activity"/>
    <property type="evidence" value="ECO:0007669"/>
    <property type="project" value="UniProtKB-UniRule"/>
</dbReference>
<comment type="caution">
    <text evidence="12">Lacks conserved residue(s) required for the propagation of feature annotation.</text>
</comment>
<dbReference type="GO" id="GO:0071555">
    <property type="term" value="P:cell wall organization"/>
    <property type="evidence" value="ECO:0007669"/>
    <property type="project" value="UniProtKB-KW"/>
</dbReference>
<dbReference type="SUPFAM" id="SSF53623">
    <property type="entry name" value="MurD-like peptide ligases, catalytic domain"/>
    <property type="match status" value="1"/>
</dbReference>
<keyword evidence="18" id="KW-1185">Reference proteome</keyword>
<reference evidence="17" key="1">
    <citation type="submission" date="2020-08" db="EMBL/GenBank/DDBJ databases">
        <title>Genome public.</title>
        <authorList>
            <person name="Liu C."/>
            <person name="Sun Q."/>
        </authorList>
    </citation>
    <scope>NUCLEOTIDE SEQUENCE</scope>
    <source>
        <strain evidence="17">NSJ-28</strain>
    </source>
</reference>
<evidence type="ECO:0000256" key="10">
    <source>
        <dbReference type="ARBA" id="ARBA00023306"/>
    </source>
</evidence>
<dbReference type="Gene3D" id="3.40.1190.10">
    <property type="entry name" value="Mur-like, catalytic domain"/>
    <property type="match status" value="1"/>
</dbReference>
<feature type="binding site" evidence="12">
    <location>
        <position position="30"/>
    </location>
    <ligand>
        <name>UDP-N-acetyl-alpha-D-muramoyl-L-alanyl-D-glutamate</name>
        <dbReference type="ChEBI" id="CHEBI:83900"/>
    </ligand>
</feature>
<protein>
    <recommendedName>
        <fullName evidence="12">UDP-N-acetylmuramoyl-L-alanyl-D-glutamate--2,6-diaminopimelate ligase</fullName>
        <ecNumber evidence="12">6.3.2.13</ecNumber>
    </recommendedName>
    <alternativeName>
        <fullName evidence="12">Meso-A2pm-adding enzyme</fullName>
    </alternativeName>
    <alternativeName>
        <fullName evidence="12">Meso-diaminopimelate-adding enzyme</fullName>
    </alternativeName>
    <alternativeName>
        <fullName evidence="12">UDP-MurNAc-L-Ala-D-Glu:meso-diaminopimelate ligase</fullName>
    </alternativeName>
    <alternativeName>
        <fullName evidence="12">UDP-MurNAc-tripeptide synthetase</fullName>
    </alternativeName>
    <alternativeName>
        <fullName evidence="12">UDP-N-acetylmuramyl-tripeptide synthetase</fullName>
    </alternativeName>
</protein>
<feature type="short sequence motif" description="Meso-diaminopimelate recognition motif" evidence="12">
    <location>
        <begin position="398"/>
        <end position="401"/>
    </location>
</feature>
<feature type="domain" description="Mur ligase central" evidence="16">
    <location>
        <begin position="105"/>
        <end position="303"/>
    </location>
</feature>
<dbReference type="GO" id="GO:0005737">
    <property type="term" value="C:cytoplasm"/>
    <property type="evidence" value="ECO:0007669"/>
    <property type="project" value="UniProtKB-SubCell"/>
</dbReference>
<evidence type="ECO:0000256" key="1">
    <source>
        <dbReference type="ARBA" id="ARBA00004752"/>
    </source>
</evidence>
<dbReference type="GO" id="GO:0004326">
    <property type="term" value="F:tetrahydrofolylpolyglutamate synthase activity"/>
    <property type="evidence" value="ECO:0007669"/>
    <property type="project" value="InterPro"/>
</dbReference>
<evidence type="ECO:0000256" key="12">
    <source>
        <dbReference type="HAMAP-Rule" id="MF_00208"/>
    </source>
</evidence>